<reference evidence="7" key="1">
    <citation type="journal article" date="2013" name="Environ. Microbiol.">
        <title>Microbiota from the distal guts of lean and obese adolescents exhibit partial functional redundancy besides clear differences in community structure.</title>
        <authorList>
            <person name="Ferrer M."/>
            <person name="Ruiz A."/>
            <person name="Lanza F."/>
            <person name="Haange S.B."/>
            <person name="Oberbach A."/>
            <person name="Till H."/>
            <person name="Bargiela R."/>
            <person name="Campoy C."/>
            <person name="Segura M.T."/>
            <person name="Richter M."/>
            <person name="von Bergen M."/>
            <person name="Seifert J."/>
            <person name="Suarez A."/>
        </authorList>
    </citation>
    <scope>NUCLEOTIDE SEQUENCE</scope>
</reference>
<evidence type="ECO:0000256" key="3">
    <source>
        <dbReference type="ARBA" id="ARBA00023277"/>
    </source>
</evidence>
<dbReference type="CDD" id="cd15482">
    <property type="entry name" value="Sialidase_non-viral"/>
    <property type="match status" value="1"/>
</dbReference>
<keyword evidence="1" id="KW-0732">Signal</keyword>
<keyword evidence="3" id="KW-0119">Carbohydrate metabolism</keyword>
<evidence type="ECO:0000256" key="1">
    <source>
        <dbReference type="ARBA" id="ARBA00022729"/>
    </source>
</evidence>
<comment type="caution">
    <text evidence="7">The sequence shown here is derived from an EMBL/GenBank/DDBJ whole genome shotgun (WGS) entry which is preliminary data.</text>
</comment>
<accession>K1SXA4</accession>
<sequence length="225" mass="24298">MEWGAVEIGGGGFVSGIVTGQREMYARTDVGGAYKYNYETDRWEQLLGFLNEEDRGFLSVDAIAIDPTDDDTVYLLCGCAYFSNARTVIFRTRDGGKTFDEIDVTSMIQVHGNGDGRQCGEAIAVDPDNPDIIYCGGDVNSGSSALIWSQDGGDTWEPVKGYDDLGYYTNSINWPTWDESHFVKSITDGAYNNQNGVATIAISDGKVYVGTSVTGKANVVVADVG</sequence>
<comment type="similarity">
    <text evidence="6">Belongs to the glycosyl hydrolase 74 family.</text>
</comment>
<dbReference type="EMBL" id="AJWY01007005">
    <property type="protein sequence ID" value="EKC65262.1"/>
    <property type="molecule type" value="Genomic_DNA"/>
</dbReference>
<keyword evidence="4" id="KW-0326">Glycosidase</keyword>
<proteinExistence type="inferred from homology"/>
<protein>
    <submittedName>
        <fullName evidence="7">Endoglucanase</fullName>
    </submittedName>
</protein>
<dbReference type="GO" id="GO:0010411">
    <property type="term" value="P:xyloglucan metabolic process"/>
    <property type="evidence" value="ECO:0007669"/>
    <property type="project" value="TreeGrafter"/>
</dbReference>
<keyword evidence="2" id="KW-0378">Hydrolase</keyword>
<dbReference type="InterPro" id="IPR052025">
    <property type="entry name" value="Xyloglucanase_GH74"/>
</dbReference>
<feature type="non-terminal residue" evidence="7">
    <location>
        <position position="225"/>
    </location>
</feature>
<organism evidence="7">
    <name type="scientific">human gut metagenome</name>
    <dbReference type="NCBI Taxonomy" id="408170"/>
    <lineage>
        <taxon>unclassified sequences</taxon>
        <taxon>metagenomes</taxon>
        <taxon>organismal metagenomes</taxon>
    </lineage>
</organism>
<dbReference type="PANTHER" id="PTHR43739">
    <property type="entry name" value="XYLOGLUCANASE (EUROFUNG)"/>
    <property type="match status" value="1"/>
</dbReference>
<dbReference type="AlphaFoldDB" id="K1SXA4"/>
<name>K1SXA4_9ZZZZ</name>
<dbReference type="GO" id="GO:0000272">
    <property type="term" value="P:polysaccharide catabolic process"/>
    <property type="evidence" value="ECO:0007669"/>
    <property type="project" value="UniProtKB-KW"/>
</dbReference>
<dbReference type="GO" id="GO:0016798">
    <property type="term" value="F:hydrolase activity, acting on glycosyl bonds"/>
    <property type="evidence" value="ECO:0007669"/>
    <property type="project" value="UniProtKB-KW"/>
</dbReference>
<evidence type="ECO:0000256" key="4">
    <source>
        <dbReference type="ARBA" id="ARBA00023295"/>
    </source>
</evidence>
<evidence type="ECO:0000256" key="2">
    <source>
        <dbReference type="ARBA" id="ARBA00022801"/>
    </source>
</evidence>
<keyword evidence="5" id="KW-0624">Polysaccharide degradation</keyword>
<dbReference type="InterPro" id="IPR015943">
    <property type="entry name" value="WD40/YVTN_repeat-like_dom_sf"/>
</dbReference>
<gene>
    <name evidence="7" type="ORF">LEA_10421</name>
</gene>
<evidence type="ECO:0000256" key="5">
    <source>
        <dbReference type="ARBA" id="ARBA00023326"/>
    </source>
</evidence>
<evidence type="ECO:0000313" key="7">
    <source>
        <dbReference type="EMBL" id="EKC65262.1"/>
    </source>
</evidence>
<dbReference type="Gene3D" id="2.130.10.10">
    <property type="entry name" value="YVTN repeat-like/Quinoprotein amine dehydrogenase"/>
    <property type="match status" value="1"/>
</dbReference>
<dbReference type="SUPFAM" id="SSF110296">
    <property type="entry name" value="Oligoxyloglucan reducing end-specific cellobiohydrolase"/>
    <property type="match status" value="1"/>
</dbReference>
<dbReference type="PANTHER" id="PTHR43739:SF2">
    <property type="entry name" value="OLIGOXYLOGLUCAN-REDUCING END-SPECIFIC XYLOGLUCANASE-RELATED"/>
    <property type="match status" value="1"/>
</dbReference>
<evidence type="ECO:0000256" key="6">
    <source>
        <dbReference type="ARBA" id="ARBA00037986"/>
    </source>
</evidence>